<evidence type="ECO:0000259" key="6">
    <source>
        <dbReference type="Pfam" id="PF02656"/>
    </source>
</evidence>
<keyword evidence="8" id="KW-1185">Reference proteome</keyword>
<keyword evidence="4 5" id="KW-0472">Membrane</keyword>
<sequence length="104" mass="11200">MNRPPRDPGAQPERTRLAWRRTLLAATVLGLLAARGVIVEDTGPRQVTLIALLALTWLALLIVSHRRIRALATDRPVTLPWLAALGAVGVVLTLAVLAVLTMVV</sequence>
<keyword evidence="2 5" id="KW-0812">Transmembrane</keyword>
<comment type="caution">
    <text evidence="7">The sequence shown here is derived from an EMBL/GenBank/DDBJ whole genome shotgun (WGS) entry which is preliminary data.</text>
</comment>
<proteinExistence type="predicted"/>
<organism evidence="7 8">
    <name type="scientific">Stackebrandtia endophytica</name>
    <dbReference type="NCBI Taxonomy" id="1496996"/>
    <lineage>
        <taxon>Bacteria</taxon>
        <taxon>Bacillati</taxon>
        <taxon>Actinomycetota</taxon>
        <taxon>Actinomycetes</taxon>
        <taxon>Glycomycetales</taxon>
        <taxon>Glycomycetaceae</taxon>
        <taxon>Stackebrandtia</taxon>
    </lineage>
</organism>
<dbReference type="Pfam" id="PF02656">
    <property type="entry name" value="DUF202"/>
    <property type="match status" value="1"/>
</dbReference>
<dbReference type="EMBL" id="VFOW01000001">
    <property type="protein sequence ID" value="TQL77469.1"/>
    <property type="molecule type" value="Genomic_DNA"/>
</dbReference>
<evidence type="ECO:0000313" key="8">
    <source>
        <dbReference type="Proteomes" id="UP000317043"/>
    </source>
</evidence>
<evidence type="ECO:0000256" key="4">
    <source>
        <dbReference type="ARBA" id="ARBA00023136"/>
    </source>
</evidence>
<reference evidence="7 8" key="1">
    <citation type="submission" date="2019-06" db="EMBL/GenBank/DDBJ databases">
        <title>Sequencing the genomes of 1000 actinobacteria strains.</title>
        <authorList>
            <person name="Klenk H.-P."/>
        </authorList>
    </citation>
    <scope>NUCLEOTIDE SEQUENCE [LARGE SCALE GENOMIC DNA]</scope>
    <source>
        <strain evidence="7 8">DSM 45928</strain>
    </source>
</reference>
<name>A0A543AY18_9ACTN</name>
<evidence type="ECO:0000256" key="2">
    <source>
        <dbReference type="ARBA" id="ARBA00022692"/>
    </source>
</evidence>
<evidence type="ECO:0000256" key="5">
    <source>
        <dbReference type="SAM" id="Phobius"/>
    </source>
</evidence>
<dbReference type="Proteomes" id="UP000317043">
    <property type="component" value="Unassembled WGS sequence"/>
</dbReference>
<evidence type="ECO:0000313" key="7">
    <source>
        <dbReference type="EMBL" id="TQL77469.1"/>
    </source>
</evidence>
<feature type="domain" description="DUF202" evidence="6">
    <location>
        <begin position="7"/>
        <end position="70"/>
    </location>
</feature>
<dbReference type="AlphaFoldDB" id="A0A543AY18"/>
<gene>
    <name evidence="7" type="ORF">FB566_3028</name>
</gene>
<dbReference type="InParanoid" id="A0A543AY18"/>
<feature type="transmembrane region" description="Helical" evidence="5">
    <location>
        <begin position="77"/>
        <end position="103"/>
    </location>
</feature>
<dbReference type="InterPro" id="IPR003807">
    <property type="entry name" value="DUF202"/>
</dbReference>
<dbReference type="GO" id="GO:0012505">
    <property type="term" value="C:endomembrane system"/>
    <property type="evidence" value="ECO:0007669"/>
    <property type="project" value="UniProtKB-SubCell"/>
</dbReference>
<accession>A0A543AY18</accession>
<keyword evidence="3 5" id="KW-1133">Transmembrane helix</keyword>
<dbReference type="RefSeq" id="WP_142040395.1">
    <property type="nucleotide sequence ID" value="NZ_JBHTGS010000001.1"/>
</dbReference>
<comment type="subcellular location">
    <subcellularLocation>
        <location evidence="1">Endomembrane system</location>
        <topology evidence="1">Multi-pass membrane protein</topology>
    </subcellularLocation>
</comment>
<protein>
    <submittedName>
        <fullName evidence="7">Uncharacterized protein DUF202</fullName>
    </submittedName>
</protein>
<evidence type="ECO:0000256" key="1">
    <source>
        <dbReference type="ARBA" id="ARBA00004127"/>
    </source>
</evidence>
<evidence type="ECO:0000256" key="3">
    <source>
        <dbReference type="ARBA" id="ARBA00022989"/>
    </source>
</evidence>
<feature type="transmembrane region" description="Helical" evidence="5">
    <location>
        <begin position="46"/>
        <end position="65"/>
    </location>
</feature>